<gene>
    <name evidence="3" type="ORF">GWI33_004509</name>
</gene>
<reference evidence="3" key="1">
    <citation type="submission" date="2020-08" db="EMBL/GenBank/DDBJ databases">
        <title>Genome sequencing and assembly of the red palm weevil Rhynchophorus ferrugineus.</title>
        <authorList>
            <person name="Dias G.B."/>
            <person name="Bergman C.M."/>
            <person name="Manee M."/>
        </authorList>
    </citation>
    <scope>NUCLEOTIDE SEQUENCE</scope>
    <source>
        <strain evidence="3">AA-2017</strain>
        <tissue evidence="3">Whole larva</tissue>
    </source>
</reference>
<feature type="compositionally biased region" description="Acidic residues" evidence="1">
    <location>
        <begin position="305"/>
        <end position="322"/>
    </location>
</feature>
<feature type="region of interest" description="Disordered" evidence="1">
    <location>
        <begin position="275"/>
        <end position="322"/>
    </location>
</feature>
<proteinExistence type="predicted"/>
<dbReference type="Proteomes" id="UP000625711">
    <property type="component" value="Unassembled WGS sequence"/>
</dbReference>
<feature type="chain" id="PRO_5032777823" evidence="2">
    <location>
        <begin position="22"/>
        <end position="322"/>
    </location>
</feature>
<accession>A0A834IPY5</accession>
<evidence type="ECO:0000256" key="2">
    <source>
        <dbReference type="SAM" id="SignalP"/>
    </source>
</evidence>
<evidence type="ECO:0000313" key="4">
    <source>
        <dbReference type="Proteomes" id="UP000625711"/>
    </source>
</evidence>
<dbReference type="AlphaFoldDB" id="A0A834IPY5"/>
<feature type="compositionally biased region" description="Acidic residues" evidence="1">
    <location>
        <begin position="283"/>
        <end position="297"/>
    </location>
</feature>
<feature type="signal peptide" evidence="2">
    <location>
        <begin position="1"/>
        <end position="21"/>
    </location>
</feature>
<organism evidence="3 4">
    <name type="scientific">Rhynchophorus ferrugineus</name>
    <name type="common">Red palm weevil</name>
    <name type="synonym">Curculio ferrugineus</name>
    <dbReference type="NCBI Taxonomy" id="354439"/>
    <lineage>
        <taxon>Eukaryota</taxon>
        <taxon>Metazoa</taxon>
        <taxon>Ecdysozoa</taxon>
        <taxon>Arthropoda</taxon>
        <taxon>Hexapoda</taxon>
        <taxon>Insecta</taxon>
        <taxon>Pterygota</taxon>
        <taxon>Neoptera</taxon>
        <taxon>Endopterygota</taxon>
        <taxon>Coleoptera</taxon>
        <taxon>Polyphaga</taxon>
        <taxon>Cucujiformia</taxon>
        <taxon>Curculionidae</taxon>
        <taxon>Dryophthorinae</taxon>
        <taxon>Rhynchophorus</taxon>
    </lineage>
</organism>
<keyword evidence="2" id="KW-0732">Signal</keyword>
<comment type="caution">
    <text evidence="3">The sequence shown here is derived from an EMBL/GenBank/DDBJ whole genome shotgun (WGS) entry which is preliminary data.</text>
</comment>
<protein>
    <submittedName>
        <fullName evidence="3">Uncharacterized protein</fullName>
    </submittedName>
</protein>
<dbReference type="EMBL" id="JAACXV010000234">
    <property type="protein sequence ID" value="KAF7281588.1"/>
    <property type="molecule type" value="Genomic_DNA"/>
</dbReference>
<dbReference type="OrthoDB" id="6612717at2759"/>
<keyword evidence="4" id="KW-1185">Reference proteome</keyword>
<evidence type="ECO:0000313" key="3">
    <source>
        <dbReference type="EMBL" id="KAF7281588.1"/>
    </source>
</evidence>
<evidence type="ECO:0000256" key="1">
    <source>
        <dbReference type="SAM" id="MobiDB-lite"/>
    </source>
</evidence>
<name>A0A834IPY5_RHYFE</name>
<sequence length="322" mass="35690">MYIKLVHVVLGLYFVVPWVTSQYCEKCKILSPFSSGHSTLPSTGGWVVRPKSLPRPSVTLPLYGSGSNGPCFRKPTIVKPAPITKQICLPEKLTIPPPSDDQSCSNETNKKLNATCINLEGYQPIEVSKAYERVCEQNINYVPADAVSLAIAYKLAQNDYNRNIQEDKLLYGFRKLPAEVPCPKIVPPKITKALLPEGNLYDINGEIVELKTKRTSHVMTEDLEQEAVEDMIDMVASNEDDHSLPIAKPSLSDLGYRPARFKSATFVDICTQNLTTPSPAETESSESCEEDQSEDVTEVPCNDPCSDEDDETIIIEESCEDN</sequence>